<sequence>MSKNLYLPYHATSEKAHIKSMEQYRKMHNKSLESTAQFWSEIAAQFHWETPYDINNFYSYNFNVNHGPVQVKWMEGATTNVCYNLLDKNVRNGMGDKVAFYWEGNDPEDYSKITYKKLLEEVCRFSNVLKSKGVVKGDRVAIYMPMVFEIVIAMLSCARIGAVHSIVFAGFSSDSLAERMADCKCKVLVTADSVYRGDKLLNIKSLCDIAMDKAKNFGHEVSTCIVVRHLPRLHRSMNTKNGTNGSNSDIIDLHSDVPWTDGRDYWWHDEMDDVEASCYPVWVSAEDPLFMLYTSGSTGKPKGVLHTTGGYLLYAATTFKYVFDYHPGDIYWCTADIGWITGHSYVVYGPLANGATSVIFEGTPFYPDNGRYWSVIEKYKVTQFYTAPTAIRALMKFGEEPVKKHNLDSLKVLGSVGEPINPEAWLWYYQNIGKERCSIADTFWQTETGGHVITPLPGCTPMKPGSASFPFFGVEPILLDESGKEIKGVGEGYLVFNKPWPGMMRTLFGNHERYQSVYFSKFPGYYCTGDGARRDEDGYFWVTGRVDDMLNVSGHLMSTAEVESVLTEHPDVSEAAVVSRPHPVKGECLYCFVTPNHGVAFTPKLSSELVKKVRESIGPFAMPDVIQHAPGLPKTRSGKIMRRVLRKVAVNDREVGDISTLADEHIVEELFKNRPEKA</sequence>
<dbReference type="GO" id="GO:0003987">
    <property type="term" value="F:acetate-CoA ligase activity"/>
    <property type="evidence" value="ECO:0007669"/>
    <property type="project" value="UniProtKB-UniRule"/>
</dbReference>
<dbReference type="InterPro" id="IPR045851">
    <property type="entry name" value="AMP-bd_C_sf"/>
</dbReference>
<comment type="catalytic activity">
    <reaction evidence="5">
        <text>acetate + ATP + CoA = acetyl-CoA + AMP + diphosphate</text>
        <dbReference type="Rhea" id="RHEA:23176"/>
        <dbReference type="ChEBI" id="CHEBI:30089"/>
        <dbReference type="ChEBI" id="CHEBI:30616"/>
        <dbReference type="ChEBI" id="CHEBI:33019"/>
        <dbReference type="ChEBI" id="CHEBI:57287"/>
        <dbReference type="ChEBI" id="CHEBI:57288"/>
        <dbReference type="ChEBI" id="CHEBI:456215"/>
        <dbReference type="EC" id="6.2.1.1"/>
    </reaction>
</comment>
<reference evidence="9" key="1">
    <citation type="submission" date="2017-10" db="EMBL/GenBank/DDBJ databases">
        <title>Transcriptome Assembly of Sugarcane Aphid Adults.</title>
        <authorList>
            <person name="Scully E.D."/>
            <person name="Palmer N.A."/>
            <person name="Geib S.M."/>
            <person name="Sarath G."/>
            <person name="Sattler S.E."/>
        </authorList>
    </citation>
    <scope>NUCLEOTIDE SEQUENCE</scope>
    <source>
        <tissue evidence="9">Whole body</tissue>
    </source>
</reference>
<dbReference type="NCBIfam" id="TIGR02188">
    <property type="entry name" value="Ac_CoA_lig_AcsA"/>
    <property type="match status" value="1"/>
</dbReference>
<evidence type="ECO:0000259" key="8">
    <source>
        <dbReference type="Pfam" id="PF16177"/>
    </source>
</evidence>
<feature type="domain" description="AMP-dependent synthetase/ligase" evidence="6">
    <location>
        <begin position="89"/>
        <end position="505"/>
    </location>
</feature>
<proteinExistence type="inferred from homology"/>
<dbReference type="Gene3D" id="3.30.300.30">
    <property type="match status" value="1"/>
</dbReference>
<dbReference type="PANTHER" id="PTHR24095">
    <property type="entry name" value="ACETYL-COENZYME A SYNTHETASE"/>
    <property type="match status" value="1"/>
</dbReference>
<feature type="domain" description="AMP-binding enzyme C-terminal" evidence="7">
    <location>
        <begin position="561"/>
        <end position="639"/>
    </location>
</feature>
<dbReference type="GO" id="GO:0019427">
    <property type="term" value="P:acetyl-CoA biosynthetic process from acetate"/>
    <property type="evidence" value="ECO:0007669"/>
    <property type="project" value="InterPro"/>
</dbReference>
<evidence type="ECO:0000259" key="7">
    <source>
        <dbReference type="Pfam" id="PF13193"/>
    </source>
</evidence>
<dbReference type="InterPro" id="IPR011904">
    <property type="entry name" value="Ac_CoA_lig"/>
</dbReference>
<keyword evidence="2 5" id="KW-0436">Ligase</keyword>
<gene>
    <name evidence="9" type="primary">AcCoAS_3</name>
</gene>
<evidence type="ECO:0000259" key="6">
    <source>
        <dbReference type="Pfam" id="PF00501"/>
    </source>
</evidence>
<dbReference type="InterPro" id="IPR042099">
    <property type="entry name" value="ANL_N_sf"/>
</dbReference>
<keyword evidence="3 5" id="KW-0547">Nucleotide-binding</keyword>
<feature type="domain" description="Acetyl-coenzyme A synthetase N-terminal" evidence="8">
    <location>
        <begin position="24"/>
        <end position="84"/>
    </location>
</feature>
<dbReference type="EC" id="6.2.1.1" evidence="5"/>
<dbReference type="FunFam" id="3.30.300.30:FF:000004">
    <property type="entry name" value="Acetyl-coenzyme A synthetase"/>
    <property type="match status" value="1"/>
</dbReference>
<dbReference type="InterPro" id="IPR000873">
    <property type="entry name" value="AMP-dep_synth/lig_dom"/>
</dbReference>
<dbReference type="InterPro" id="IPR032387">
    <property type="entry name" value="ACAS_N"/>
</dbReference>
<dbReference type="CDD" id="cd05966">
    <property type="entry name" value="ACS"/>
    <property type="match status" value="1"/>
</dbReference>
<dbReference type="EMBL" id="GFXV01002384">
    <property type="protein sequence ID" value="MBW14189.1"/>
    <property type="molecule type" value="Transcribed_RNA"/>
</dbReference>
<dbReference type="SUPFAM" id="SSF56801">
    <property type="entry name" value="Acetyl-CoA synthetase-like"/>
    <property type="match status" value="1"/>
</dbReference>
<dbReference type="PANTHER" id="PTHR24095:SF244">
    <property type="entry name" value="ACETYL-COENZYME A SYNTHETASE"/>
    <property type="match status" value="1"/>
</dbReference>
<dbReference type="InterPro" id="IPR025110">
    <property type="entry name" value="AMP-bd_C"/>
</dbReference>
<protein>
    <recommendedName>
        <fullName evidence="5">Acetyl-coenzyme A synthetase</fullName>
        <ecNumber evidence="5">6.2.1.1</ecNumber>
    </recommendedName>
</protein>
<dbReference type="Pfam" id="PF16177">
    <property type="entry name" value="ACAS_N"/>
    <property type="match status" value="1"/>
</dbReference>
<dbReference type="InterPro" id="IPR020845">
    <property type="entry name" value="AMP-binding_CS"/>
</dbReference>
<accession>A0A2H8TJH2</accession>
<dbReference type="AlphaFoldDB" id="A0A2H8TJH2"/>
<dbReference type="NCBIfam" id="NF001208">
    <property type="entry name" value="PRK00174.1"/>
    <property type="match status" value="1"/>
</dbReference>
<keyword evidence="4 5" id="KW-0067">ATP-binding</keyword>
<organism evidence="9">
    <name type="scientific">Melanaphis sacchari</name>
    <dbReference type="NCBI Taxonomy" id="742174"/>
    <lineage>
        <taxon>Eukaryota</taxon>
        <taxon>Metazoa</taxon>
        <taxon>Ecdysozoa</taxon>
        <taxon>Arthropoda</taxon>
        <taxon>Hexapoda</taxon>
        <taxon>Insecta</taxon>
        <taxon>Pterygota</taxon>
        <taxon>Neoptera</taxon>
        <taxon>Paraneoptera</taxon>
        <taxon>Hemiptera</taxon>
        <taxon>Sternorrhyncha</taxon>
        <taxon>Aphidomorpha</taxon>
        <taxon>Aphidoidea</taxon>
        <taxon>Aphididae</taxon>
        <taxon>Aphidini</taxon>
        <taxon>Melanaphis</taxon>
    </lineage>
</organism>
<evidence type="ECO:0000313" key="9">
    <source>
        <dbReference type="EMBL" id="MBW14189.1"/>
    </source>
</evidence>
<evidence type="ECO:0000256" key="4">
    <source>
        <dbReference type="ARBA" id="ARBA00022840"/>
    </source>
</evidence>
<comment type="similarity">
    <text evidence="1 5">Belongs to the ATP-dependent AMP-binding enzyme family.</text>
</comment>
<dbReference type="Pfam" id="PF00501">
    <property type="entry name" value="AMP-binding"/>
    <property type="match status" value="1"/>
</dbReference>
<evidence type="ECO:0000256" key="2">
    <source>
        <dbReference type="ARBA" id="ARBA00022598"/>
    </source>
</evidence>
<dbReference type="GO" id="GO:0005524">
    <property type="term" value="F:ATP binding"/>
    <property type="evidence" value="ECO:0007669"/>
    <property type="project" value="UniProtKB-UniRule"/>
</dbReference>
<dbReference type="PROSITE" id="PS00455">
    <property type="entry name" value="AMP_BINDING"/>
    <property type="match status" value="1"/>
</dbReference>
<dbReference type="OrthoDB" id="1706066at2759"/>
<evidence type="ECO:0000256" key="1">
    <source>
        <dbReference type="ARBA" id="ARBA00006432"/>
    </source>
</evidence>
<evidence type="ECO:0000256" key="3">
    <source>
        <dbReference type="ARBA" id="ARBA00022741"/>
    </source>
</evidence>
<dbReference type="Pfam" id="PF13193">
    <property type="entry name" value="AMP-binding_C"/>
    <property type="match status" value="1"/>
</dbReference>
<name>A0A2H8TJH2_9HEMI</name>
<evidence type="ECO:0000256" key="5">
    <source>
        <dbReference type="RuleBase" id="RU361147"/>
    </source>
</evidence>
<dbReference type="Gene3D" id="3.40.50.12780">
    <property type="entry name" value="N-terminal domain of ligase-like"/>
    <property type="match status" value="1"/>
</dbReference>
<dbReference type="GO" id="GO:0016208">
    <property type="term" value="F:AMP binding"/>
    <property type="evidence" value="ECO:0007669"/>
    <property type="project" value="InterPro"/>
</dbReference>
<dbReference type="FunFam" id="3.40.50.12780:FF:000001">
    <property type="entry name" value="Acetyl-coenzyme A synthetase"/>
    <property type="match status" value="1"/>
</dbReference>